<evidence type="ECO:0000313" key="27">
    <source>
        <dbReference type="RefSeq" id="XP_034230873.1"/>
    </source>
</evidence>
<keyword evidence="13" id="KW-0325">Glycoprotein</keyword>
<name>A0A6P8ZGX6_THRPL</name>
<evidence type="ECO:0000256" key="13">
    <source>
        <dbReference type="ARBA" id="ARBA00023180"/>
    </source>
</evidence>
<keyword evidence="12" id="KW-0472">Membrane</keyword>
<dbReference type="GO" id="GO:0000139">
    <property type="term" value="C:Golgi membrane"/>
    <property type="evidence" value="ECO:0007669"/>
    <property type="project" value="UniProtKB-SubCell"/>
</dbReference>
<keyword evidence="10" id="KW-1133">Transmembrane helix</keyword>
<feature type="signal peptide" evidence="19">
    <location>
        <begin position="1"/>
        <end position="27"/>
    </location>
</feature>
<keyword evidence="8 17" id="KW-0479">Metal-binding</keyword>
<dbReference type="SUPFAM" id="SSF53448">
    <property type="entry name" value="Nucleotide-diphospho-sugar transferases"/>
    <property type="match status" value="1"/>
</dbReference>
<evidence type="ECO:0000256" key="1">
    <source>
        <dbReference type="ARBA" id="ARBA00001936"/>
    </source>
</evidence>
<evidence type="ECO:0000256" key="18">
    <source>
        <dbReference type="RuleBase" id="RU363127"/>
    </source>
</evidence>
<gene>
    <name evidence="21 22 23 24 25 26 27" type="primary">LOC117639381</name>
</gene>
<dbReference type="CDD" id="cd00218">
    <property type="entry name" value="GlcAT-I"/>
    <property type="match status" value="1"/>
</dbReference>
<feature type="chain" id="PRO_5044654887" description="Galactosylgalactosylxylosylprotein 3-beta-glucuronosyltransferase" evidence="19">
    <location>
        <begin position="28"/>
        <end position="327"/>
    </location>
</feature>
<comment type="pathway">
    <text evidence="3 18">Protein modification; protein glycosylation.</text>
</comment>
<evidence type="ECO:0000256" key="14">
    <source>
        <dbReference type="ARBA" id="ARBA00023211"/>
    </source>
</evidence>
<dbReference type="InterPro" id="IPR029044">
    <property type="entry name" value="Nucleotide-diphossugar_trans"/>
</dbReference>
<dbReference type="InterPro" id="IPR005027">
    <property type="entry name" value="Glyco_trans_43"/>
</dbReference>
<keyword evidence="9 18" id="KW-0735">Signal-anchor</keyword>
<evidence type="ECO:0000256" key="7">
    <source>
        <dbReference type="ARBA" id="ARBA00022692"/>
    </source>
</evidence>
<dbReference type="RefSeq" id="XP_034230871.1">
    <property type="nucleotide sequence ID" value="XM_034374980.1"/>
</dbReference>
<evidence type="ECO:0000256" key="15">
    <source>
        <dbReference type="ARBA" id="ARBA00047979"/>
    </source>
</evidence>
<keyword evidence="6 18" id="KW-0808">Transferase</keyword>
<comment type="subcellular location">
    <subcellularLocation>
        <location evidence="2 18">Golgi apparatus membrane</location>
        <topology evidence="2 18">Single-pass type II membrane protein</topology>
    </subcellularLocation>
</comment>
<feature type="binding site" evidence="17">
    <location>
        <position position="161"/>
    </location>
    <ligand>
        <name>Mn(2+)</name>
        <dbReference type="ChEBI" id="CHEBI:29035"/>
    </ligand>
</feature>
<keyword evidence="7" id="KW-0812">Transmembrane</keyword>
<evidence type="ECO:0000256" key="12">
    <source>
        <dbReference type="ARBA" id="ARBA00023136"/>
    </source>
</evidence>
<evidence type="ECO:0000313" key="25">
    <source>
        <dbReference type="RefSeq" id="XP_034230871.1"/>
    </source>
</evidence>
<evidence type="ECO:0000256" key="8">
    <source>
        <dbReference type="ARBA" id="ARBA00022723"/>
    </source>
</evidence>
<sequence length="327" mass="37280">MSQMKSMFLLMLAMTTIVLYLVWTSQGKEMKRYAYQENVVLCHEQSKDTRGLPVKEEPKIYFITPSYPRREQVAELTRLGQTLMHVPNLHWIVADDNRLCNAMVMELLKHFGIPFTHISSPMPEMYRKASTVPRGVANRRAALHWIQSNVKQGVLYFGDDDNTFDLRLFSEIRPTEKVSMFPVGLIGDYGVSSPVIKDGKVIGFYDSWPAKRVFPVDMAGFAVNIEYFLKHPDASMPYKAGYEEDLFLRSLNLTLDDIEPRAEGCTQVLVWHTQTTKRPAPTVKIRKQPATSLKKLLQELDYLGMAYSSSVKGVKSMLSKDGKSVNL</sequence>
<evidence type="ECO:0000256" key="16">
    <source>
        <dbReference type="PIRSR" id="PIRSR605027-1"/>
    </source>
</evidence>
<comment type="similarity">
    <text evidence="4 18">Belongs to the glycosyltransferase 43 family.</text>
</comment>
<dbReference type="GeneID" id="117639381"/>
<keyword evidence="14 17" id="KW-0464">Manganese</keyword>
<dbReference type="RefSeq" id="XP_034230866.1">
    <property type="nucleotide sequence ID" value="XM_034374975.1"/>
</dbReference>
<reference evidence="21 22" key="1">
    <citation type="submission" date="2025-04" db="UniProtKB">
        <authorList>
            <consortium name="RefSeq"/>
        </authorList>
    </citation>
    <scope>IDENTIFICATION</scope>
    <source>
        <tissue evidence="21 22">Total insect</tissue>
    </source>
</reference>
<evidence type="ECO:0000256" key="19">
    <source>
        <dbReference type="SAM" id="SignalP"/>
    </source>
</evidence>
<evidence type="ECO:0000313" key="22">
    <source>
        <dbReference type="RefSeq" id="XP_034230867.1"/>
    </source>
</evidence>
<evidence type="ECO:0000313" key="26">
    <source>
        <dbReference type="RefSeq" id="XP_034230872.1"/>
    </source>
</evidence>
<evidence type="ECO:0000256" key="9">
    <source>
        <dbReference type="ARBA" id="ARBA00022968"/>
    </source>
</evidence>
<dbReference type="Gene3D" id="3.90.550.10">
    <property type="entry name" value="Spore Coat Polysaccharide Biosynthesis Protein SpsA, Chain A"/>
    <property type="match status" value="1"/>
</dbReference>
<evidence type="ECO:0000313" key="21">
    <source>
        <dbReference type="RefSeq" id="XP_034230866.1"/>
    </source>
</evidence>
<feature type="active site" description="Proton donor/acceptor" evidence="16">
    <location>
        <position position="244"/>
    </location>
</feature>
<protein>
    <recommendedName>
        <fullName evidence="5 18">Galactosylgalactosylxylosylprotein 3-beta-glucuronosyltransferase</fullName>
        <ecNumber evidence="5 18">2.4.1.135</ecNumber>
    </recommendedName>
</protein>
<dbReference type="GO" id="GO:0046872">
    <property type="term" value="F:metal ion binding"/>
    <property type="evidence" value="ECO:0007669"/>
    <property type="project" value="UniProtKB-KW"/>
</dbReference>
<keyword evidence="19" id="KW-0732">Signal</keyword>
<dbReference type="FunFam" id="3.90.550.10:FF:000044">
    <property type="entry name" value="Galactosylgalactosylxylosylprotein 3-beta-glucuronosyltransferase"/>
    <property type="match status" value="1"/>
</dbReference>
<dbReference type="PANTHER" id="PTHR10896">
    <property type="entry name" value="GALACTOSYLGALACTOSYLXYLOSYLPROTEIN 3-BETA-GLUCURONOSYLTRANSFERASE BETA-1,3-GLUCURONYLTRANSFERASE"/>
    <property type="match status" value="1"/>
</dbReference>
<dbReference type="Pfam" id="PF03360">
    <property type="entry name" value="Glyco_transf_43"/>
    <property type="match status" value="1"/>
</dbReference>
<evidence type="ECO:0000313" key="20">
    <source>
        <dbReference type="Proteomes" id="UP000515158"/>
    </source>
</evidence>
<comment type="catalytic activity">
    <reaction evidence="15 18">
        <text>3-O-(beta-D-galactosyl-(1-&gt;3)-beta-D-galactosyl-(1-&gt;4)-beta-D-xylosyl)-L-seryl-[protein] + UDP-alpha-D-glucuronate = 3-O-(beta-D-GlcA-(1-&gt;3)-beta-D-Gal-(1-&gt;3)-beta-D-Gal-(1-&gt;4)-beta-D-Xyl)-L-seryl-[protein] + UDP + H(+)</text>
        <dbReference type="Rhea" id="RHEA:24168"/>
        <dbReference type="Rhea" id="RHEA-COMP:12571"/>
        <dbReference type="Rhea" id="RHEA-COMP:12573"/>
        <dbReference type="ChEBI" id="CHEBI:15378"/>
        <dbReference type="ChEBI" id="CHEBI:58052"/>
        <dbReference type="ChEBI" id="CHEBI:58223"/>
        <dbReference type="ChEBI" id="CHEBI:132090"/>
        <dbReference type="ChEBI" id="CHEBI:132093"/>
        <dbReference type="EC" id="2.4.1.135"/>
    </reaction>
</comment>
<dbReference type="GO" id="GO:0050650">
    <property type="term" value="P:chondroitin sulfate proteoglycan biosynthetic process"/>
    <property type="evidence" value="ECO:0007669"/>
    <property type="project" value="TreeGrafter"/>
</dbReference>
<dbReference type="GO" id="GO:0005975">
    <property type="term" value="P:carbohydrate metabolic process"/>
    <property type="evidence" value="ECO:0007669"/>
    <property type="project" value="TreeGrafter"/>
</dbReference>
<keyword evidence="11 18" id="KW-0333">Golgi apparatus</keyword>
<dbReference type="RefSeq" id="XP_034230867.1">
    <property type="nucleotide sequence ID" value="XM_034374976.1"/>
</dbReference>
<keyword evidence="20" id="KW-1185">Reference proteome</keyword>
<dbReference type="AlphaFoldDB" id="A0A6P8ZGX6"/>
<dbReference type="RefSeq" id="XP_034230869.1">
    <property type="nucleotide sequence ID" value="XM_034374978.1"/>
</dbReference>
<dbReference type="GO" id="GO:0015018">
    <property type="term" value="F:galactosylgalactosylxylosylprotein 3-beta-glucuronosyltransferase activity"/>
    <property type="evidence" value="ECO:0007669"/>
    <property type="project" value="UniProtKB-UniRule"/>
</dbReference>
<evidence type="ECO:0000256" key="6">
    <source>
        <dbReference type="ARBA" id="ARBA00022679"/>
    </source>
</evidence>
<dbReference type="PANTHER" id="PTHR10896:SF51">
    <property type="entry name" value="GALACTOSYLGALACTOSYLXYLOSYLPROTEIN 3-BETA-GLUCURONOSYLTRANSFERASE S"/>
    <property type="match status" value="1"/>
</dbReference>
<dbReference type="UniPathway" id="UPA00378"/>
<evidence type="ECO:0000313" key="24">
    <source>
        <dbReference type="RefSeq" id="XP_034230870.1"/>
    </source>
</evidence>
<evidence type="ECO:0000256" key="5">
    <source>
        <dbReference type="ARBA" id="ARBA00012641"/>
    </source>
</evidence>
<evidence type="ECO:0000256" key="10">
    <source>
        <dbReference type="ARBA" id="ARBA00022989"/>
    </source>
</evidence>
<evidence type="ECO:0000256" key="17">
    <source>
        <dbReference type="PIRSR" id="PIRSR605027-3"/>
    </source>
</evidence>
<comment type="cofactor">
    <cofactor evidence="1 17 18">
        <name>Mn(2+)</name>
        <dbReference type="ChEBI" id="CHEBI:29035"/>
    </cofactor>
</comment>
<dbReference type="Proteomes" id="UP000515158">
    <property type="component" value="Unplaced"/>
</dbReference>
<evidence type="ECO:0000256" key="2">
    <source>
        <dbReference type="ARBA" id="ARBA00004323"/>
    </source>
</evidence>
<accession>A0A6P8ZGX6</accession>
<dbReference type="RefSeq" id="XP_034230872.1">
    <property type="nucleotide sequence ID" value="XM_034374981.1"/>
</dbReference>
<evidence type="ECO:0000256" key="4">
    <source>
        <dbReference type="ARBA" id="ARBA00007706"/>
    </source>
</evidence>
<evidence type="ECO:0000256" key="11">
    <source>
        <dbReference type="ARBA" id="ARBA00023034"/>
    </source>
</evidence>
<organism evidence="23">
    <name type="scientific">Thrips palmi</name>
    <name type="common">Melon thrips</name>
    <dbReference type="NCBI Taxonomy" id="161013"/>
    <lineage>
        <taxon>Eukaryota</taxon>
        <taxon>Metazoa</taxon>
        <taxon>Ecdysozoa</taxon>
        <taxon>Arthropoda</taxon>
        <taxon>Hexapoda</taxon>
        <taxon>Insecta</taxon>
        <taxon>Pterygota</taxon>
        <taxon>Neoptera</taxon>
        <taxon>Paraneoptera</taxon>
        <taxon>Thysanoptera</taxon>
        <taxon>Terebrantia</taxon>
        <taxon>Thripoidea</taxon>
        <taxon>Thripidae</taxon>
        <taxon>Thrips</taxon>
    </lineage>
</organism>
<dbReference type="KEGG" id="tpal:117639381"/>
<dbReference type="OrthoDB" id="675023at2759"/>
<evidence type="ECO:0000256" key="3">
    <source>
        <dbReference type="ARBA" id="ARBA00004922"/>
    </source>
</evidence>
<dbReference type="RefSeq" id="XP_034230873.1">
    <property type="nucleotide sequence ID" value="XM_034374982.1"/>
</dbReference>
<proteinExistence type="inferred from homology"/>
<dbReference type="EC" id="2.4.1.135" evidence="5 18"/>
<dbReference type="RefSeq" id="XP_034230870.1">
    <property type="nucleotide sequence ID" value="XM_034374979.1"/>
</dbReference>
<evidence type="ECO:0000313" key="23">
    <source>
        <dbReference type="RefSeq" id="XP_034230869.1"/>
    </source>
</evidence>